<dbReference type="EMBL" id="SSMQ01000027">
    <property type="protein sequence ID" value="TKD03851.1"/>
    <property type="molecule type" value="Genomic_DNA"/>
</dbReference>
<dbReference type="PANTHER" id="PTHR30336:SF20">
    <property type="entry name" value="DUF218 DOMAIN-CONTAINING PROTEIN"/>
    <property type="match status" value="1"/>
</dbReference>
<name>A0A4U1J8X5_9BACT</name>
<evidence type="ECO:0000259" key="1">
    <source>
        <dbReference type="Pfam" id="PF02698"/>
    </source>
</evidence>
<dbReference type="Gene3D" id="3.40.50.620">
    <property type="entry name" value="HUPs"/>
    <property type="match status" value="1"/>
</dbReference>
<comment type="caution">
    <text evidence="2">The sequence shown here is derived from an EMBL/GenBank/DDBJ whole genome shotgun (WGS) entry which is preliminary data.</text>
</comment>
<dbReference type="InterPro" id="IPR051599">
    <property type="entry name" value="Cell_Envelope_Assoc"/>
</dbReference>
<dbReference type="Proteomes" id="UP000309215">
    <property type="component" value="Unassembled WGS sequence"/>
</dbReference>
<feature type="domain" description="DUF218" evidence="1">
    <location>
        <begin position="10"/>
        <end position="150"/>
    </location>
</feature>
<dbReference type="CDD" id="cd06259">
    <property type="entry name" value="YdcF-like"/>
    <property type="match status" value="1"/>
</dbReference>
<dbReference type="InterPro" id="IPR003848">
    <property type="entry name" value="DUF218"/>
</dbReference>
<gene>
    <name evidence="2" type="ORF">E8A74_24555</name>
</gene>
<reference evidence="2 3" key="1">
    <citation type="submission" date="2019-04" db="EMBL/GenBank/DDBJ databases">
        <authorList>
            <person name="Li Y."/>
            <person name="Wang J."/>
        </authorList>
    </citation>
    <scope>NUCLEOTIDE SEQUENCE [LARGE SCALE GENOMIC DNA]</scope>
    <source>
        <strain evidence="2 3">DSM 14668</strain>
    </source>
</reference>
<sequence>MVGPMPERADAIVVLGCRVLPSGRLTTAASRRAAKAAEAYLAGVAPHIVTSGGRRWGAQIEAEALRRALVRAGVPEQAVTTELWSLTTHENAVFSAEILRRRGARRVLVVTCVWHVERAIRDFRGVGVDAWPLPSEGVRVGALRRVYRRGHELACTWLDQRALRRAHALVRAVPRPDPRGSGAPSAEENTR</sequence>
<protein>
    <submittedName>
        <fullName evidence="2">YdcF family protein</fullName>
    </submittedName>
</protein>
<dbReference type="OrthoDB" id="9809813at2"/>
<evidence type="ECO:0000313" key="3">
    <source>
        <dbReference type="Proteomes" id="UP000309215"/>
    </source>
</evidence>
<dbReference type="AlphaFoldDB" id="A0A4U1J8X5"/>
<organism evidence="2 3">
    <name type="scientific">Polyangium fumosum</name>
    <dbReference type="NCBI Taxonomy" id="889272"/>
    <lineage>
        <taxon>Bacteria</taxon>
        <taxon>Pseudomonadati</taxon>
        <taxon>Myxococcota</taxon>
        <taxon>Polyangia</taxon>
        <taxon>Polyangiales</taxon>
        <taxon>Polyangiaceae</taxon>
        <taxon>Polyangium</taxon>
    </lineage>
</organism>
<dbReference type="GO" id="GO:0005886">
    <property type="term" value="C:plasma membrane"/>
    <property type="evidence" value="ECO:0007669"/>
    <property type="project" value="TreeGrafter"/>
</dbReference>
<proteinExistence type="predicted"/>
<dbReference type="InterPro" id="IPR014729">
    <property type="entry name" value="Rossmann-like_a/b/a_fold"/>
</dbReference>
<keyword evidence="3" id="KW-1185">Reference proteome</keyword>
<dbReference type="Pfam" id="PF02698">
    <property type="entry name" value="DUF218"/>
    <property type="match status" value="1"/>
</dbReference>
<evidence type="ECO:0000313" key="2">
    <source>
        <dbReference type="EMBL" id="TKD03851.1"/>
    </source>
</evidence>
<dbReference type="PANTHER" id="PTHR30336">
    <property type="entry name" value="INNER MEMBRANE PROTEIN, PROBABLE PERMEASE"/>
    <property type="match status" value="1"/>
</dbReference>
<accession>A0A4U1J8X5</accession>